<dbReference type="PANTHER" id="PTHR31618">
    <property type="entry name" value="MECHANOSENSITIVE ION CHANNEL PROTEIN 5"/>
    <property type="match status" value="1"/>
</dbReference>
<proteinExistence type="inferred from homology"/>
<feature type="transmembrane region" description="Helical" evidence="7">
    <location>
        <begin position="437"/>
        <end position="455"/>
    </location>
</feature>
<dbReference type="InParanoid" id="L2GQC2"/>
<gene>
    <name evidence="9" type="ORF">VICG_00005</name>
</gene>
<dbReference type="GO" id="GO:0005886">
    <property type="term" value="C:plasma membrane"/>
    <property type="evidence" value="ECO:0007669"/>
    <property type="project" value="TreeGrafter"/>
</dbReference>
<feature type="compositionally biased region" description="Basic and acidic residues" evidence="6">
    <location>
        <begin position="7"/>
        <end position="38"/>
    </location>
</feature>
<keyword evidence="4 7" id="KW-1133">Transmembrane helix</keyword>
<dbReference type="OrthoDB" id="544685at2759"/>
<protein>
    <recommendedName>
        <fullName evidence="8">Mechanosensitive ion channel MscS domain-containing protein</fullName>
    </recommendedName>
</protein>
<dbReference type="EMBL" id="JH370130">
    <property type="protein sequence ID" value="ELA42690.1"/>
    <property type="molecule type" value="Genomic_DNA"/>
</dbReference>
<evidence type="ECO:0000256" key="3">
    <source>
        <dbReference type="ARBA" id="ARBA00022692"/>
    </source>
</evidence>
<dbReference type="RefSeq" id="XP_007603458.1">
    <property type="nucleotide sequence ID" value="XM_007603396.1"/>
</dbReference>
<feature type="region of interest" description="Disordered" evidence="6">
    <location>
        <begin position="1"/>
        <end position="70"/>
    </location>
</feature>
<reference evidence="10" key="1">
    <citation type="submission" date="2011-05" db="EMBL/GenBank/DDBJ databases">
        <title>The genome sequence of Vittaforma corneae strain ATCC 50505.</title>
        <authorList>
            <consortium name="The Broad Institute Genome Sequencing Platform"/>
            <person name="Cuomo C."/>
            <person name="Didier E."/>
            <person name="Bowers L."/>
            <person name="Young S.K."/>
            <person name="Zeng Q."/>
            <person name="Gargeya S."/>
            <person name="Fitzgerald M."/>
            <person name="Haas B."/>
            <person name="Abouelleil A."/>
            <person name="Alvarado L."/>
            <person name="Arachchi H.M."/>
            <person name="Berlin A."/>
            <person name="Chapman S.B."/>
            <person name="Gearin G."/>
            <person name="Goldberg J."/>
            <person name="Griggs A."/>
            <person name="Gujja S."/>
            <person name="Hansen M."/>
            <person name="Heiman D."/>
            <person name="Howarth C."/>
            <person name="Larimer J."/>
            <person name="Lui A."/>
            <person name="MacDonald P.J.P."/>
            <person name="McCowen C."/>
            <person name="Montmayeur A."/>
            <person name="Murphy C."/>
            <person name="Neiman D."/>
            <person name="Pearson M."/>
            <person name="Priest M."/>
            <person name="Roberts A."/>
            <person name="Saif S."/>
            <person name="Shea T."/>
            <person name="Sisk P."/>
            <person name="Stolte C."/>
            <person name="Sykes S."/>
            <person name="Wortman J."/>
            <person name="Nusbaum C."/>
            <person name="Birren B."/>
        </authorList>
    </citation>
    <scope>NUCLEOTIDE SEQUENCE [LARGE SCALE GENOMIC DNA]</scope>
    <source>
        <strain evidence="10">ATCC 50505</strain>
    </source>
</reference>
<dbReference type="HOGENOM" id="CLU_030579_0_0_1"/>
<evidence type="ECO:0000259" key="8">
    <source>
        <dbReference type="Pfam" id="PF00924"/>
    </source>
</evidence>
<dbReference type="Gene3D" id="2.30.30.60">
    <property type="match status" value="1"/>
</dbReference>
<dbReference type="SUPFAM" id="SSF50182">
    <property type="entry name" value="Sm-like ribonucleoproteins"/>
    <property type="match status" value="1"/>
</dbReference>
<evidence type="ECO:0000313" key="9">
    <source>
        <dbReference type="EMBL" id="ELA42690.1"/>
    </source>
</evidence>
<dbReference type="AlphaFoldDB" id="L2GQC2"/>
<dbReference type="GO" id="GO:0008381">
    <property type="term" value="F:mechanosensitive monoatomic ion channel activity"/>
    <property type="evidence" value="ECO:0007669"/>
    <property type="project" value="TreeGrafter"/>
</dbReference>
<feature type="transmembrane region" description="Helical" evidence="7">
    <location>
        <begin position="124"/>
        <end position="147"/>
    </location>
</feature>
<feature type="compositionally biased region" description="Low complexity" evidence="6">
    <location>
        <begin position="39"/>
        <end position="50"/>
    </location>
</feature>
<dbReference type="OMA" id="WIFSDTI"/>
<feature type="transmembrane region" description="Helical" evidence="7">
    <location>
        <begin position="180"/>
        <end position="207"/>
    </location>
</feature>
<evidence type="ECO:0000256" key="4">
    <source>
        <dbReference type="ARBA" id="ARBA00022989"/>
    </source>
</evidence>
<dbReference type="Pfam" id="PF00924">
    <property type="entry name" value="MS_channel_2nd"/>
    <property type="match status" value="1"/>
</dbReference>
<organism evidence="9 10">
    <name type="scientific">Vittaforma corneae (strain ATCC 50505)</name>
    <name type="common">Microsporidian parasite</name>
    <name type="synonym">Nosema corneum</name>
    <dbReference type="NCBI Taxonomy" id="993615"/>
    <lineage>
        <taxon>Eukaryota</taxon>
        <taxon>Fungi</taxon>
        <taxon>Fungi incertae sedis</taxon>
        <taxon>Microsporidia</taxon>
        <taxon>Nosematidae</taxon>
        <taxon>Vittaforma</taxon>
    </lineage>
</organism>
<dbReference type="GO" id="GO:0006820">
    <property type="term" value="P:monoatomic anion transport"/>
    <property type="evidence" value="ECO:0007669"/>
    <property type="project" value="TreeGrafter"/>
</dbReference>
<comment type="subcellular location">
    <subcellularLocation>
        <location evidence="1">Membrane</location>
        <topology evidence="1">Multi-pass membrane protein</topology>
    </subcellularLocation>
</comment>
<dbReference type="PANTHER" id="PTHR31618:SF1">
    <property type="entry name" value="EF-HAND DOMAIN-CONTAINING PROTEIN"/>
    <property type="match status" value="1"/>
</dbReference>
<evidence type="ECO:0000256" key="5">
    <source>
        <dbReference type="ARBA" id="ARBA00023136"/>
    </source>
</evidence>
<dbReference type="InterPro" id="IPR010920">
    <property type="entry name" value="LSM_dom_sf"/>
</dbReference>
<dbReference type="InterPro" id="IPR023408">
    <property type="entry name" value="MscS_beta-dom_sf"/>
</dbReference>
<sequence length="645" mass="75448">MANNQDQEIREDKKKKDSEDNKVNEDNDQKKNESKNETSKSGSSKSNSKSSKSDNKNATDKAPENVKNKSLAQEIQEAAKDKSEHEDSENEDLTFFTRKKQEKDYSIWSIDEWMHDYLGDWNSTLVYMFEIIVVSTILLLPSVFWLIKEWRNINFRSYFSNPGAIKADNEGLFRVALFTILWYTFDIFITLFSENFLLIMAIILHTFQLSESEFCWCMVDVLYTSRGYFRMSADCLFIFYLSVIMFEKYSKPKNFNIFNPLVIKTLILWLGIYTGMLFVMKFVVNIFIYDVRRSSYKEAILDLNRKIFLFRKLKAISEAHSQSEKKDIAENMVPTYDPGFYLKDKDLFTSREDAMIVVQNIMALLKKKKLAYQDIKQYYPNEYDVVFKYFTSSDTVEDNQVVHVKVLKEIAKDLYIKRKDMGRTLNDRDSIFEKLEVIFFLIVSYIAAIILCILFEIDYKFYLFGFGTSLLTFSWVFADTIKKIFNCFVFVLVLRPYVIGDKVKINDEEYVVVKIDLLTTTFLNKTKTIVYLPNDVLMVTKIYNTSRSPPQCMVVELTVENTTYDQVKKLEELVKDEVEKAAKHFTDAELIGKSVDKAVFSVSVVQNFQNTSLTKLRQDKLIKIFESSMKSANITHKNSFVFTMS</sequence>
<accession>L2GQC2</accession>
<dbReference type="Proteomes" id="UP000011082">
    <property type="component" value="Unassembled WGS sequence"/>
</dbReference>
<keyword evidence="5 7" id="KW-0472">Membrane</keyword>
<evidence type="ECO:0000313" key="10">
    <source>
        <dbReference type="Proteomes" id="UP000011082"/>
    </source>
</evidence>
<evidence type="ECO:0000256" key="6">
    <source>
        <dbReference type="SAM" id="MobiDB-lite"/>
    </source>
</evidence>
<evidence type="ECO:0000256" key="2">
    <source>
        <dbReference type="ARBA" id="ARBA00008017"/>
    </source>
</evidence>
<feature type="compositionally biased region" description="Basic and acidic residues" evidence="6">
    <location>
        <begin position="51"/>
        <end position="67"/>
    </location>
</feature>
<feature type="domain" description="Mechanosensitive ion channel MscS" evidence="8">
    <location>
        <begin position="489"/>
        <end position="547"/>
    </location>
</feature>
<dbReference type="InterPro" id="IPR006685">
    <property type="entry name" value="MscS_channel_2nd"/>
</dbReference>
<evidence type="ECO:0000256" key="7">
    <source>
        <dbReference type="SAM" id="Phobius"/>
    </source>
</evidence>
<feature type="transmembrane region" description="Helical" evidence="7">
    <location>
        <begin position="228"/>
        <end position="246"/>
    </location>
</feature>
<evidence type="ECO:0000256" key="1">
    <source>
        <dbReference type="ARBA" id="ARBA00004141"/>
    </source>
</evidence>
<feature type="transmembrane region" description="Helical" evidence="7">
    <location>
        <begin position="266"/>
        <end position="288"/>
    </location>
</feature>
<keyword evidence="3 7" id="KW-0812">Transmembrane</keyword>
<name>L2GQC2_VITCO</name>
<dbReference type="InterPro" id="IPR016688">
    <property type="entry name" value="MscS-like_plants/fungi"/>
</dbReference>
<keyword evidence="10" id="KW-1185">Reference proteome</keyword>
<dbReference type="GeneID" id="19880723"/>
<comment type="similarity">
    <text evidence="2">Belongs to the MscS (TC 1.A.23) family.</text>
</comment>
<dbReference type="VEuPathDB" id="MicrosporidiaDB:VICG_00005"/>